<evidence type="ECO:0000313" key="3">
    <source>
        <dbReference type="Proteomes" id="UP001139494"/>
    </source>
</evidence>
<dbReference type="Proteomes" id="UP001139494">
    <property type="component" value="Unassembled WGS sequence"/>
</dbReference>
<dbReference type="InterPro" id="IPR010995">
    <property type="entry name" value="DNA_repair_Rad51/TF_NusA_a-hlx"/>
</dbReference>
<feature type="region of interest" description="Disordered" evidence="1">
    <location>
        <begin position="113"/>
        <end position="195"/>
    </location>
</feature>
<dbReference type="Gene3D" id="1.10.150.20">
    <property type="entry name" value="5' to 3' exonuclease, C-terminal subdomain"/>
    <property type="match status" value="1"/>
</dbReference>
<accession>A0A9R1CU91</accession>
<dbReference type="EMBL" id="JAHLKM010000014">
    <property type="protein sequence ID" value="MCQ4333903.1"/>
    <property type="molecule type" value="Genomic_DNA"/>
</dbReference>
<dbReference type="GO" id="GO:0000166">
    <property type="term" value="F:nucleotide binding"/>
    <property type="evidence" value="ECO:0007669"/>
    <property type="project" value="InterPro"/>
</dbReference>
<feature type="compositionally biased region" description="Low complexity" evidence="1">
    <location>
        <begin position="113"/>
        <end position="126"/>
    </location>
</feature>
<dbReference type="SUPFAM" id="SSF47794">
    <property type="entry name" value="Rad51 N-terminal domain-like"/>
    <property type="match status" value="1"/>
</dbReference>
<sequence>MPELSISKAQKAELEAIREELEAAYVGEYGTLRTEDAIQYLLDTYTPPAEDDGDRSAADIEGLTAINGVGEATAKSLAIAGFRSVGDVAAADPEALTEIKGIGDEQAVDIVVAATEAGEAGEAGTGKAERREPDSEGTDDTELSDDPEEPDNPDDREESPEDTLQQAMSLLDAHDGRWRESDGEEPYEVDLPDGATEAVRTKDDIRRLLFKHWK</sequence>
<feature type="compositionally biased region" description="Acidic residues" evidence="1">
    <location>
        <begin position="182"/>
        <end position="191"/>
    </location>
</feature>
<dbReference type="Pfam" id="PF14520">
    <property type="entry name" value="HHH_5"/>
    <property type="match status" value="1"/>
</dbReference>
<dbReference type="RefSeq" id="WP_256029928.1">
    <property type="nucleotide sequence ID" value="NZ_JAHLKM010000014.1"/>
</dbReference>
<gene>
    <name evidence="2" type="ORF">KM295_10500</name>
</gene>
<organism evidence="2 3">
    <name type="scientific">Natronomonas aquatica</name>
    <dbReference type="NCBI Taxonomy" id="2841590"/>
    <lineage>
        <taxon>Archaea</taxon>
        <taxon>Methanobacteriati</taxon>
        <taxon>Methanobacteriota</taxon>
        <taxon>Stenosarchaea group</taxon>
        <taxon>Halobacteria</taxon>
        <taxon>Halobacteriales</taxon>
        <taxon>Natronomonadaceae</taxon>
        <taxon>Natronomonas</taxon>
    </lineage>
</organism>
<evidence type="ECO:0000256" key="1">
    <source>
        <dbReference type="SAM" id="MobiDB-lite"/>
    </source>
</evidence>
<name>A0A9R1CU91_9EURY</name>
<protein>
    <submittedName>
        <fullName evidence="2">Helix-hairpin-helix domain-containing protein</fullName>
    </submittedName>
</protein>
<dbReference type="AlphaFoldDB" id="A0A9R1CU91"/>
<reference evidence="2" key="1">
    <citation type="journal article" date="2023" name="Front. Microbiol.">
        <title>Genomic-based phylogenetic and metabolic analyses of the genus Natronomonas, and description of Natronomonas aquatica sp. nov.</title>
        <authorList>
            <person name="Garcia-Roldan A."/>
            <person name="Duran-Viseras A."/>
            <person name="de la Haba R.R."/>
            <person name="Corral P."/>
            <person name="Sanchez-Porro C."/>
            <person name="Ventosa A."/>
        </authorList>
    </citation>
    <scope>NUCLEOTIDE SEQUENCE</scope>
    <source>
        <strain evidence="2">F2-12</strain>
    </source>
</reference>
<proteinExistence type="predicted"/>
<keyword evidence="3" id="KW-1185">Reference proteome</keyword>
<feature type="compositionally biased region" description="Acidic residues" evidence="1">
    <location>
        <begin position="135"/>
        <end position="161"/>
    </location>
</feature>
<evidence type="ECO:0000313" key="2">
    <source>
        <dbReference type="EMBL" id="MCQ4333903.1"/>
    </source>
</evidence>
<feature type="compositionally biased region" description="Basic and acidic residues" evidence="1">
    <location>
        <begin position="172"/>
        <end position="181"/>
    </location>
</feature>
<comment type="caution">
    <text evidence="2">The sequence shown here is derived from an EMBL/GenBank/DDBJ whole genome shotgun (WGS) entry which is preliminary data.</text>
</comment>